<feature type="signal peptide" evidence="4">
    <location>
        <begin position="1"/>
        <end position="33"/>
    </location>
</feature>
<dbReference type="SUPFAM" id="SSF51126">
    <property type="entry name" value="Pectin lyase-like"/>
    <property type="match status" value="1"/>
</dbReference>
<dbReference type="AlphaFoldDB" id="A0A9Q9MGR1"/>
<reference evidence="6" key="1">
    <citation type="submission" date="2021-04" db="EMBL/GenBank/DDBJ databases">
        <title>Dactylosporangium aurantiacum NRRL B-8018 full assembly.</title>
        <authorList>
            <person name="Hartkoorn R.C."/>
            <person name="Beaudoing E."/>
            <person name="Hot D."/>
        </authorList>
    </citation>
    <scope>NUCLEOTIDE SEQUENCE</scope>
    <source>
        <strain evidence="6">NRRL B-8018</strain>
    </source>
</reference>
<dbReference type="GO" id="GO:0005576">
    <property type="term" value="C:extracellular region"/>
    <property type="evidence" value="ECO:0007669"/>
    <property type="project" value="UniProtKB-SubCell"/>
</dbReference>
<evidence type="ECO:0000256" key="4">
    <source>
        <dbReference type="SAM" id="SignalP"/>
    </source>
</evidence>
<dbReference type="KEGG" id="daur:Daura_35110"/>
<feature type="compositionally biased region" description="Low complexity" evidence="3">
    <location>
        <begin position="229"/>
        <end position="240"/>
    </location>
</feature>
<evidence type="ECO:0000313" key="6">
    <source>
        <dbReference type="EMBL" id="UWZ51911.1"/>
    </source>
</evidence>
<comment type="similarity">
    <text evidence="2">Belongs to the polysaccharide lyase 1 family.</text>
</comment>
<evidence type="ECO:0000313" key="7">
    <source>
        <dbReference type="Proteomes" id="UP001058003"/>
    </source>
</evidence>
<name>A0A9Q9MGR1_9ACTN</name>
<keyword evidence="2" id="KW-0964">Secreted</keyword>
<feature type="chain" id="PRO_5040332388" evidence="4">
    <location>
        <begin position="34"/>
        <end position="519"/>
    </location>
</feature>
<dbReference type="SMART" id="SM00656">
    <property type="entry name" value="Amb_all"/>
    <property type="match status" value="1"/>
</dbReference>
<dbReference type="InterPro" id="IPR002022">
    <property type="entry name" value="Pec_lyase"/>
</dbReference>
<evidence type="ECO:0000256" key="1">
    <source>
        <dbReference type="ARBA" id="ARBA00023239"/>
    </source>
</evidence>
<dbReference type="InterPro" id="IPR012334">
    <property type="entry name" value="Pectin_lyas_fold"/>
</dbReference>
<accession>A0A9Q9MGR1</accession>
<keyword evidence="2" id="KW-0624">Polysaccharide degradation</keyword>
<feature type="domain" description="Pectate lyase" evidence="5">
    <location>
        <begin position="246"/>
        <end position="457"/>
    </location>
</feature>
<dbReference type="GO" id="GO:0030570">
    <property type="term" value="F:pectate lyase activity"/>
    <property type="evidence" value="ECO:0007669"/>
    <property type="project" value="InterPro"/>
</dbReference>
<dbReference type="Proteomes" id="UP001058003">
    <property type="component" value="Chromosome"/>
</dbReference>
<dbReference type="EMBL" id="CP073767">
    <property type="protein sequence ID" value="UWZ51911.1"/>
    <property type="molecule type" value="Genomic_DNA"/>
</dbReference>
<feature type="region of interest" description="Disordered" evidence="3">
    <location>
        <begin position="205"/>
        <end position="247"/>
    </location>
</feature>
<keyword evidence="2" id="KW-0119">Carbohydrate metabolism</keyword>
<keyword evidence="1 2" id="KW-0456">Lyase</keyword>
<dbReference type="OrthoDB" id="9804661at2"/>
<dbReference type="InterPro" id="IPR011050">
    <property type="entry name" value="Pectin_lyase_fold/virulence"/>
</dbReference>
<dbReference type="PANTHER" id="PTHR31683">
    <property type="entry name" value="PECTATE LYASE 18-RELATED"/>
    <property type="match status" value="1"/>
</dbReference>
<dbReference type="PANTHER" id="PTHR31683:SF18">
    <property type="entry name" value="PECTATE LYASE 21-RELATED"/>
    <property type="match status" value="1"/>
</dbReference>
<keyword evidence="4" id="KW-0732">Signal</keyword>
<dbReference type="Gene3D" id="2.160.20.10">
    <property type="entry name" value="Single-stranded right-handed beta-helix, Pectin lyase-like"/>
    <property type="match status" value="1"/>
</dbReference>
<keyword evidence="7" id="KW-1185">Reference proteome</keyword>
<comment type="subcellular location">
    <subcellularLocation>
        <location evidence="2">Secreted</location>
    </subcellularLocation>
</comment>
<dbReference type="Gene3D" id="2.60.120.560">
    <property type="entry name" value="Exo-inulinase, domain 1"/>
    <property type="match status" value="1"/>
</dbReference>
<evidence type="ECO:0000256" key="3">
    <source>
        <dbReference type="SAM" id="MobiDB-lite"/>
    </source>
</evidence>
<evidence type="ECO:0000256" key="2">
    <source>
        <dbReference type="RuleBase" id="RU361173"/>
    </source>
</evidence>
<protein>
    <submittedName>
        <fullName evidence="6">Polysaccharide lyase family 1 protein</fullName>
    </submittedName>
</protein>
<proteinExistence type="inferred from homology"/>
<organism evidence="6 7">
    <name type="scientific">Dactylosporangium aurantiacum</name>
    <dbReference type="NCBI Taxonomy" id="35754"/>
    <lineage>
        <taxon>Bacteria</taxon>
        <taxon>Bacillati</taxon>
        <taxon>Actinomycetota</taxon>
        <taxon>Actinomycetes</taxon>
        <taxon>Micromonosporales</taxon>
        <taxon>Micromonosporaceae</taxon>
        <taxon>Dactylosporangium</taxon>
    </lineage>
</organism>
<sequence length="519" mass="54053">MYARLLNRRWSSTAAVTVAVAALLLGAARIAAADTTVFTDDFEDGNANGWSKSGGSWSVVTDGSRALRQTSATTGDARAYAGSAWADVTAEARLRPVERAADGFVALAVRQQSSTNAYRFALYTDGRAQLEAVRNGTVTVIGAGTHTAATGAWTAVRVEAAGTTLRGYVGGALVAQGTATAFASGKVGVWTYHAAASFDDVRVAGSAGTPPSSPGPSSSGPGTPPGNPPAGQVGYATLAGGTTGGAGGPTVTVSTWADLVTEVGRHTPQTVQVNGILQGSGQATVRGDKTIVGLGANSGINGGGLKISHYNNVIIRNLKLSNPVGTDAITVQDADHVWIDHNELWSDRAHDIDYYDGLIDITHASDWVTVSWNKIHDHWKTSLVSHDDDNAAEDVGHLTVTYHHNELYNADARLPSIRFGTAHVFNNYYHDDNNGVHSRMGAQVLVEGNVFVNVATPVKTTTLSVQDGYAVERGNVYTGCGPNLITQVGSFTSPPYPYTLESTSTVAASVTANAGTGRV</sequence>
<feature type="compositionally biased region" description="Low complexity" evidence="3">
    <location>
        <begin position="205"/>
        <end position="221"/>
    </location>
</feature>
<dbReference type="Pfam" id="PF00544">
    <property type="entry name" value="Pectate_lyase_4"/>
    <property type="match status" value="1"/>
</dbReference>
<dbReference type="GO" id="GO:0000272">
    <property type="term" value="P:polysaccharide catabolic process"/>
    <property type="evidence" value="ECO:0007669"/>
    <property type="project" value="UniProtKB-KW"/>
</dbReference>
<evidence type="ECO:0000259" key="5">
    <source>
        <dbReference type="SMART" id="SM00656"/>
    </source>
</evidence>
<dbReference type="InterPro" id="IPR045032">
    <property type="entry name" value="PEL"/>
</dbReference>
<gene>
    <name evidence="6" type="ORF">Daura_35110</name>
</gene>
<dbReference type="RefSeq" id="WP_081970641.1">
    <property type="nucleotide sequence ID" value="NZ_CP073767.1"/>
</dbReference>